<name>A0ABZ1TXB7_9ACTN</name>
<gene>
    <name evidence="3" type="ORF">OHA16_08530</name>
</gene>
<organism evidence="3 4">
    <name type="scientific">Kitasatospora purpeofusca</name>
    <dbReference type="NCBI Taxonomy" id="67352"/>
    <lineage>
        <taxon>Bacteria</taxon>
        <taxon>Bacillati</taxon>
        <taxon>Actinomycetota</taxon>
        <taxon>Actinomycetes</taxon>
        <taxon>Kitasatosporales</taxon>
        <taxon>Streptomycetaceae</taxon>
        <taxon>Kitasatospora</taxon>
    </lineage>
</organism>
<dbReference type="EMBL" id="CP108110">
    <property type="protein sequence ID" value="WUQ83015.1"/>
    <property type="molecule type" value="Genomic_DNA"/>
</dbReference>
<feature type="chain" id="PRO_5046802797" evidence="2">
    <location>
        <begin position="24"/>
        <end position="226"/>
    </location>
</feature>
<dbReference type="RefSeq" id="WP_328954051.1">
    <property type="nucleotide sequence ID" value="NZ_CP108110.1"/>
</dbReference>
<sequence>MTSRRRTALSLGALLLATACTSAPDHNTAAPAPPAPAEEPAESPSPPLPVRSLTSAEVQDGWWNWAAGSTADRSPVLDRSGRWCAQRQHENIWYLAGTTGGGVVERTCTVPVGLPVLFPLVTRFGEAADCETFMDTAKGSATLDGAPLVAEPLGATRIKLFGAADNPFGAEPSGKNTWSCGLWVRMDPLTPGSHELTIRGEAGDPEITVAVDYHLRVAAPGPTGAV</sequence>
<keyword evidence="4" id="KW-1185">Reference proteome</keyword>
<protein>
    <submittedName>
        <fullName evidence="3">Signal protein</fullName>
    </submittedName>
</protein>
<feature type="compositionally biased region" description="Pro residues" evidence="1">
    <location>
        <begin position="31"/>
        <end position="49"/>
    </location>
</feature>
<feature type="region of interest" description="Disordered" evidence="1">
    <location>
        <begin position="24"/>
        <end position="53"/>
    </location>
</feature>
<keyword evidence="2" id="KW-0732">Signal</keyword>
<dbReference type="Proteomes" id="UP001432222">
    <property type="component" value="Chromosome"/>
</dbReference>
<reference evidence="3" key="1">
    <citation type="submission" date="2022-10" db="EMBL/GenBank/DDBJ databases">
        <title>The complete genomes of actinobacterial strains from the NBC collection.</title>
        <authorList>
            <person name="Joergensen T.S."/>
            <person name="Alvarez Arevalo M."/>
            <person name="Sterndorff E.B."/>
            <person name="Faurdal D."/>
            <person name="Vuksanovic O."/>
            <person name="Mourched A.-S."/>
            <person name="Charusanti P."/>
            <person name="Shaw S."/>
            <person name="Blin K."/>
            <person name="Weber T."/>
        </authorList>
    </citation>
    <scope>NUCLEOTIDE SEQUENCE</scope>
    <source>
        <strain evidence="3">NBC_00222</strain>
    </source>
</reference>
<dbReference type="InterPro" id="IPR006311">
    <property type="entry name" value="TAT_signal"/>
</dbReference>
<accession>A0ABZ1TXB7</accession>
<evidence type="ECO:0000313" key="3">
    <source>
        <dbReference type="EMBL" id="WUQ83015.1"/>
    </source>
</evidence>
<feature type="signal peptide" evidence="2">
    <location>
        <begin position="1"/>
        <end position="23"/>
    </location>
</feature>
<evidence type="ECO:0000256" key="1">
    <source>
        <dbReference type="SAM" id="MobiDB-lite"/>
    </source>
</evidence>
<proteinExistence type="predicted"/>
<dbReference type="PROSITE" id="PS51318">
    <property type="entry name" value="TAT"/>
    <property type="match status" value="1"/>
</dbReference>
<evidence type="ECO:0000313" key="4">
    <source>
        <dbReference type="Proteomes" id="UP001432222"/>
    </source>
</evidence>
<dbReference type="PROSITE" id="PS51257">
    <property type="entry name" value="PROKAR_LIPOPROTEIN"/>
    <property type="match status" value="1"/>
</dbReference>
<evidence type="ECO:0000256" key="2">
    <source>
        <dbReference type="SAM" id="SignalP"/>
    </source>
</evidence>